<keyword evidence="4" id="KW-1185">Reference proteome</keyword>
<dbReference type="SMART" id="SM00448">
    <property type="entry name" value="REC"/>
    <property type="match status" value="1"/>
</dbReference>
<evidence type="ECO:0000256" key="1">
    <source>
        <dbReference type="PROSITE-ProRule" id="PRU00169"/>
    </source>
</evidence>
<proteinExistence type="predicted"/>
<dbReference type="Pfam" id="PF00072">
    <property type="entry name" value="Response_reg"/>
    <property type="match status" value="1"/>
</dbReference>
<dbReference type="InterPro" id="IPR001789">
    <property type="entry name" value="Sig_transdc_resp-reg_receiver"/>
</dbReference>
<dbReference type="PROSITE" id="PS50110">
    <property type="entry name" value="RESPONSE_REGULATORY"/>
    <property type="match status" value="1"/>
</dbReference>
<protein>
    <submittedName>
        <fullName evidence="3">Response regulator</fullName>
    </submittedName>
</protein>
<dbReference type="SUPFAM" id="SSF52172">
    <property type="entry name" value="CheY-like"/>
    <property type="match status" value="1"/>
</dbReference>
<evidence type="ECO:0000313" key="4">
    <source>
        <dbReference type="Proteomes" id="UP001176429"/>
    </source>
</evidence>
<dbReference type="RefSeq" id="WP_305007933.1">
    <property type="nucleotide sequence ID" value="NZ_JAUQSY010000012.1"/>
</dbReference>
<sequence length="127" mass="13295">METSSLRILLVEDDRNVAAALETCLREAGHEVLAVEARGDITLTATRLLQPDVVVLNVQLRGPLDGHAVVTALRQSVPTPVPVVFVATSAELPAARDLQQLAPLAILAGQGTGVNLQRALASALSFA</sequence>
<dbReference type="InterPro" id="IPR011006">
    <property type="entry name" value="CheY-like_superfamily"/>
</dbReference>
<feature type="domain" description="Response regulatory" evidence="2">
    <location>
        <begin position="7"/>
        <end position="124"/>
    </location>
</feature>
<dbReference type="Proteomes" id="UP001176429">
    <property type="component" value="Unassembled WGS sequence"/>
</dbReference>
<dbReference type="Gene3D" id="3.40.50.2300">
    <property type="match status" value="1"/>
</dbReference>
<reference evidence="3" key="1">
    <citation type="submission" date="2023-07" db="EMBL/GenBank/DDBJ databases">
        <authorList>
            <person name="Kim M.K."/>
        </authorList>
    </citation>
    <scope>NUCLEOTIDE SEQUENCE</scope>
    <source>
        <strain evidence="3">ASUV-10-1</strain>
    </source>
</reference>
<dbReference type="EMBL" id="JAUQSY010000012">
    <property type="protein sequence ID" value="MDO7876563.1"/>
    <property type="molecule type" value="Genomic_DNA"/>
</dbReference>
<name>A0ABT9BFX3_9BACT</name>
<comment type="caution">
    <text evidence="3">The sequence shown here is derived from an EMBL/GenBank/DDBJ whole genome shotgun (WGS) entry which is preliminary data.</text>
</comment>
<gene>
    <name evidence="3" type="ORF">Q5H93_17595</name>
</gene>
<organism evidence="3 4">
    <name type="scientific">Hymenobacter aranciens</name>
    <dbReference type="NCBI Taxonomy" id="3063996"/>
    <lineage>
        <taxon>Bacteria</taxon>
        <taxon>Pseudomonadati</taxon>
        <taxon>Bacteroidota</taxon>
        <taxon>Cytophagia</taxon>
        <taxon>Cytophagales</taxon>
        <taxon>Hymenobacteraceae</taxon>
        <taxon>Hymenobacter</taxon>
    </lineage>
</organism>
<evidence type="ECO:0000313" key="3">
    <source>
        <dbReference type="EMBL" id="MDO7876563.1"/>
    </source>
</evidence>
<evidence type="ECO:0000259" key="2">
    <source>
        <dbReference type="PROSITE" id="PS50110"/>
    </source>
</evidence>
<comment type="caution">
    <text evidence="1">Lacks conserved residue(s) required for the propagation of feature annotation.</text>
</comment>
<accession>A0ABT9BFX3</accession>